<dbReference type="SUPFAM" id="SSF52343">
    <property type="entry name" value="Ferredoxin reductase-like, C-terminal NADP-linked domain"/>
    <property type="match status" value="1"/>
</dbReference>
<evidence type="ECO:0000313" key="10">
    <source>
        <dbReference type="EMBL" id="GAA4658678.1"/>
    </source>
</evidence>
<dbReference type="PANTHER" id="PTHR47354:SF1">
    <property type="entry name" value="CARNITINE MONOOXYGENASE REDUCTASE SUBUNIT"/>
    <property type="match status" value="1"/>
</dbReference>
<evidence type="ECO:0000256" key="3">
    <source>
        <dbReference type="ARBA" id="ARBA00022714"/>
    </source>
</evidence>
<dbReference type="PROSITE" id="PS51384">
    <property type="entry name" value="FAD_FR"/>
    <property type="match status" value="1"/>
</dbReference>
<evidence type="ECO:0000256" key="4">
    <source>
        <dbReference type="ARBA" id="ARBA00022723"/>
    </source>
</evidence>
<dbReference type="Gene3D" id="2.40.30.10">
    <property type="entry name" value="Translation factors"/>
    <property type="match status" value="1"/>
</dbReference>
<dbReference type="Gene3D" id="3.10.20.30">
    <property type="match status" value="1"/>
</dbReference>
<dbReference type="InterPro" id="IPR001041">
    <property type="entry name" value="2Fe-2S_ferredoxin-type"/>
</dbReference>
<dbReference type="InterPro" id="IPR006058">
    <property type="entry name" value="2Fe2S_fd_BS"/>
</dbReference>
<keyword evidence="7" id="KW-0411">Iron-sulfur</keyword>
<dbReference type="InterPro" id="IPR039261">
    <property type="entry name" value="FNR_nucleotide-bd"/>
</dbReference>
<evidence type="ECO:0000256" key="5">
    <source>
        <dbReference type="ARBA" id="ARBA00023002"/>
    </source>
</evidence>
<keyword evidence="6" id="KW-0408">Iron</keyword>
<evidence type="ECO:0000256" key="6">
    <source>
        <dbReference type="ARBA" id="ARBA00023004"/>
    </source>
</evidence>
<dbReference type="EMBL" id="BAABIB010000113">
    <property type="protein sequence ID" value="GAA4658678.1"/>
    <property type="molecule type" value="Genomic_DNA"/>
</dbReference>
<keyword evidence="11" id="KW-1185">Reference proteome</keyword>
<keyword evidence="4" id="KW-0479">Metal-binding</keyword>
<evidence type="ECO:0000259" key="9">
    <source>
        <dbReference type="PROSITE" id="PS51384"/>
    </source>
</evidence>
<organism evidence="10 11">
    <name type="scientific">Amycolatopsis dongchuanensis</name>
    <dbReference type="NCBI Taxonomy" id="1070866"/>
    <lineage>
        <taxon>Bacteria</taxon>
        <taxon>Bacillati</taxon>
        <taxon>Actinomycetota</taxon>
        <taxon>Actinomycetes</taxon>
        <taxon>Pseudonocardiales</taxon>
        <taxon>Pseudonocardiaceae</taxon>
        <taxon>Amycolatopsis</taxon>
    </lineage>
</organism>
<name>A0ABP8VDI7_9PSEU</name>
<evidence type="ECO:0000256" key="7">
    <source>
        <dbReference type="ARBA" id="ARBA00023014"/>
    </source>
</evidence>
<comment type="caution">
    <text evidence="10">The sequence shown here is derived from an EMBL/GenBank/DDBJ whole genome shotgun (WGS) entry which is preliminary data.</text>
</comment>
<keyword evidence="3" id="KW-0001">2Fe-2S</keyword>
<dbReference type="PROSITE" id="PS51085">
    <property type="entry name" value="2FE2S_FER_2"/>
    <property type="match status" value="1"/>
</dbReference>
<dbReference type="InterPro" id="IPR017938">
    <property type="entry name" value="Riboflavin_synthase-like_b-brl"/>
</dbReference>
<dbReference type="SUPFAM" id="SSF54292">
    <property type="entry name" value="2Fe-2S ferredoxin-like"/>
    <property type="match status" value="1"/>
</dbReference>
<dbReference type="Pfam" id="PF00111">
    <property type="entry name" value="Fer2"/>
    <property type="match status" value="1"/>
</dbReference>
<protein>
    <submittedName>
        <fullName evidence="10">PDR/VanB family oxidoreductase</fullName>
    </submittedName>
</protein>
<dbReference type="Gene3D" id="3.40.50.80">
    <property type="entry name" value="Nucleotide-binding domain of ferredoxin-NADP reductase (FNR) module"/>
    <property type="match status" value="1"/>
</dbReference>
<reference evidence="11" key="1">
    <citation type="journal article" date="2019" name="Int. J. Syst. Evol. Microbiol.">
        <title>The Global Catalogue of Microorganisms (GCM) 10K type strain sequencing project: providing services to taxonomists for standard genome sequencing and annotation.</title>
        <authorList>
            <consortium name="The Broad Institute Genomics Platform"/>
            <consortium name="The Broad Institute Genome Sequencing Center for Infectious Disease"/>
            <person name="Wu L."/>
            <person name="Ma J."/>
        </authorList>
    </citation>
    <scope>NUCLEOTIDE SEQUENCE [LARGE SCALE GENOMIC DNA]</scope>
    <source>
        <strain evidence="11">JCM 18054</strain>
    </source>
</reference>
<feature type="domain" description="FAD-binding FR-type" evidence="9">
    <location>
        <begin position="21"/>
        <end position="122"/>
    </location>
</feature>
<dbReference type="InterPro" id="IPR050415">
    <property type="entry name" value="MRET"/>
</dbReference>
<dbReference type="PANTHER" id="PTHR47354">
    <property type="entry name" value="NADH OXIDOREDUCTASE HCR"/>
    <property type="match status" value="1"/>
</dbReference>
<accession>A0ABP8VDI7</accession>
<comment type="cofactor">
    <cofactor evidence="1">
        <name>FAD</name>
        <dbReference type="ChEBI" id="CHEBI:57692"/>
    </cofactor>
</comment>
<evidence type="ECO:0000259" key="8">
    <source>
        <dbReference type="PROSITE" id="PS51085"/>
    </source>
</evidence>
<evidence type="ECO:0000256" key="2">
    <source>
        <dbReference type="ARBA" id="ARBA00022630"/>
    </source>
</evidence>
<gene>
    <name evidence="10" type="ORF">GCM10023214_57770</name>
</gene>
<proteinExistence type="predicted"/>
<dbReference type="InterPro" id="IPR017927">
    <property type="entry name" value="FAD-bd_FR_type"/>
</dbReference>
<dbReference type="PROSITE" id="PS00197">
    <property type="entry name" value="2FE2S_FER_1"/>
    <property type="match status" value="1"/>
</dbReference>
<keyword evidence="5" id="KW-0560">Oxidoreductase</keyword>
<dbReference type="InterPro" id="IPR036010">
    <property type="entry name" value="2Fe-2S_ferredoxin-like_sf"/>
</dbReference>
<dbReference type="SUPFAM" id="SSF63380">
    <property type="entry name" value="Riboflavin synthase domain-like"/>
    <property type="match status" value="1"/>
</dbReference>
<evidence type="ECO:0000313" key="11">
    <source>
        <dbReference type="Proteomes" id="UP001500192"/>
    </source>
</evidence>
<sequence length="332" mass="35914">MGTEERMRQPAIDVAHGATGEPRIEGIVDRVERVADRVVAVTWRAADGRELPPWTPGAHIDVELAPGLVRQYSLCGDPADLSRWRIAVLREPEGRGGSCRVHDLERGDRLWLGGPRNNFELWSASRYVFIAGGIGITPILPMVRAADAAGADWCLHYGGRDRRSMAFVDELARYGDRVAVRPQDEQGPLDIDAIIGATRPGTRVYCCGPEGLLAAVTERCAALPPRYLHTERFRGSVTGTDHDGPIEVECRASGVTVTVGPDESVLDALERVGGVVIASSCRDGVCGTCEATVLDGVPDHRDVVLSEEERAAGDVMMTCVSRARTSRLVLDL</sequence>
<dbReference type="Proteomes" id="UP001500192">
    <property type="component" value="Unassembled WGS sequence"/>
</dbReference>
<evidence type="ECO:0000256" key="1">
    <source>
        <dbReference type="ARBA" id="ARBA00001974"/>
    </source>
</evidence>
<keyword evidence="2" id="KW-0285">Flavoprotein</keyword>
<dbReference type="CDD" id="cd00207">
    <property type="entry name" value="fer2"/>
    <property type="match status" value="1"/>
</dbReference>
<feature type="domain" description="2Fe-2S ferredoxin-type" evidence="8">
    <location>
        <begin position="244"/>
        <end position="332"/>
    </location>
</feature>
<dbReference type="PRINTS" id="PR00409">
    <property type="entry name" value="PHDIOXRDTASE"/>
</dbReference>
<dbReference type="CDD" id="cd06185">
    <property type="entry name" value="PDR_like"/>
    <property type="match status" value="1"/>
</dbReference>
<dbReference type="InterPro" id="IPR012675">
    <property type="entry name" value="Beta-grasp_dom_sf"/>
</dbReference>